<name>F7VFP2_9PROT</name>
<comment type="caution">
    <text evidence="1">The sequence shown here is derived from an EMBL/GenBank/DDBJ whole genome shotgun (WGS) entry which is preliminary data.</text>
</comment>
<evidence type="ECO:0000313" key="1">
    <source>
        <dbReference type="EMBL" id="GAA09187.1"/>
    </source>
</evidence>
<proteinExistence type="predicted"/>
<reference evidence="1 2" key="1">
    <citation type="journal article" date="2011" name="Biochem. Biophys. Res. Commun.">
        <title>Increased number of Arginine-based salt bridges contributes to the thermotolerance of thermotolerant acetic acid bacteria, Acetobacter tropicalis SKU1100.</title>
        <authorList>
            <person name="Matsutani M."/>
            <person name="Hirakawa H."/>
            <person name="Nishikura M."/>
            <person name="Soemphol W."/>
            <person name="Ali I.A.I."/>
            <person name="Yakushi T."/>
            <person name="Matsushita K."/>
        </authorList>
    </citation>
    <scope>NUCLEOTIDE SEQUENCE [LARGE SCALE GENOMIC DNA]</scope>
    <source>
        <strain evidence="1 2">NBRC 101654</strain>
    </source>
</reference>
<protein>
    <submittedName>
        <fullName evidence="1">Uncharacterized protein</fullName>
    </submittedName>
</protein>
<organism evidence="1 2">
    <name type="scientific">Acetobacter tropicalis NBRC 101654</name>
    <dbReference type="NCBI Taxonomy" id="749388"/>
    <lineage>
        <taxon>Bacteria</taxon>
        <taxon>Pseudomonadati</taxon>
        <taxon>Pseudomonadota</taxon>
        <taxon>Alphaproteobacteria</taxon>
        <taxon>Acetobacterales</taxon>
        <taxon>Acetobacteraceae</taxon>
        <taxon>Acetobacter</taxon>
    </lineage>
</organism>
<sequence>MRALCRTPQNACSPALVTALLAKTDTFRRTTPLSLPAAPVQIAC</sequence>
<evidence type="ECO:0000313" key="2">
    <source>
        <dbReference type="Proteomes" id="UP000004319"/>
    </source>
</evidence>
<dbReference type="EMBL" id="BABS01000072">
    <property type="protein sequence ID" value="GAA09187.1"/>
    <property type="molecule type" value="Genomic_DNA"/>
</dbReference>
<accession>F7VFP2</accession>
<dbReference type="Proteomes" id="UP000004319">
    <property type="component" value="Unassembled WGS sequence"/>
</dbReference>
<gene>
    <name evidence="1" type="ORF">ATPR_2191</name>
</gene>
<dbReference type="AlphaFoldDB" id="F7VFP2"/>